<reference evidence="9 10" key="1">
    <citation type="submission" date="2020-07" db="EMBL/GenBank/DDBJ databases">
        <authorList>
            <person name="Feng H."/>
        </authorList>
    </citation>
    <scope>NUCLEOTIDE SEQUENCE [LARGE SCALE GENOMIC DNA]</scope>
    <source>
        <strain evidence="10">s-10</strain>
    </source>
</reference>
<feature type="binding site" evidence="6 7">
    <location>
        <position position="101"/>
    </location>
    <ligand>
        <name>S-adenosyl-L-methionine</name>
        <dbReference type="ChEBI" id="CHEBI:59789"/>
    </ligand>
</feature>
<dbReference type="Pfam" id="PF00588">
    <property type="entry name" value="SpoU_methylase"/>
    <property type="match status" value="1"/>
</dbReference>
<dbReference type="GO" id="GO:0005737">
    <property type="term" value="C:cytoplasm"/>
    <property type="evidence" value="ECO:0007669"/>
    <property type="project" value="UniProtKB-SubCell"/>
</dbReference>
<dbReference type="Gene3D" id="3.40.1280.10">
    <property type="match status" value="1"/>
</dbReference>
<dbReference type="RefSeq" id="WP_181750654.1">
    <property type="nucleotide sequence ID" value="NZ_JACEIQ010000002.1"/>
</dbReference>
<evidence type="ECO:0000313" key="10">
    <source>
        <dbReference type="Proteomes" id="UP000535491"/>
    </source>
</evidence>
<evidence type="ECO:0000256" key="2">
    <source>
        <dbReference type="ARBA" id="ARBA00022603"/>
    </source>
</evidence>
<comment type="catalytic activity">
    <reaction evidence="6">
        <text>5-carboxymethylaminomethyluridine(34) in tRNA(Leu) + S-adenosyl-L-methionine = 5-carboxymethylaminomethyl-2'-O-methyluridine(34) in tRNA(Leu) + S-adenosyl-L-homocysteine + H(+)</text>
        <dbReference type="Rhea" id="RHEA:43088"/>
        <dbReference type="Rhea" id="RHEA-COMP:10333"/>
        <dbReference type="Rhea" id="RHEA-COMP:10334"/>
        <dbReference type="ChEBI" id="CHEBI:15378"/>
        <dbReference type="ChEBI" id="CHEBI:57856"/>
        <dbReference type="ChEBI" id="CHEBI:59789"/>
        <dbReference type="ChEBI" id="CHEBI:74508"/>
        <dbReference type="ChEBI" id="CHEBI:74511"/>
        <dbReference type="EC" id="2.1.1.207"/>
    </reaction>
</comment>
<keyword evidence="5 6" id="KW-0819">tRNA processing</keyword>
<dbReference type="InterPro" id="IPR016914">
    <property type="entry name" value="TrmL"/>
</dbReference>
<name>A0A7W1WP96_9BACL</name>
<keyword evidence="4 6" id="KW-0949">S-adenosyl-L-methionine</keyword>
<dbReference type="InterPro" id="IPR001537">
    <property type="entry name" value="SpoU_MeTrfase"/>
</dbReference>
<feature type="domain" description="tRNA/rRNA methyltransferase SpoU type" evidence="8">
    <location>
        <begin position="3"/>
        <end position="142"/>
    </location>
</feature>
<dbReference type="InterPro" id="IPR029026">
    <property type="entry name" value="tRNA_m1G_MTases_N"/>
</dbReference>
<dbReference type="GO" id="GO:0008175">
    <property type="term" value="F:tRNA methyltransferase activity"/>
    <property type="evidence" value="ECO:0007669"/>
    <property type="project" value="UniProtKB-UniRule"/>
</dbReference>
<dbReference type="AlphaFoldDB" id="A0A7W1WP96"/>
<evidence type="ECO:0000256" key="5">
    <source>
        <dbReference type="ARBA" id="ARBA00022694"/>
    </source>
</evidence>
<evidence type="ECO:0000256" key="6">
    <source>
        <dbReference type="HAMAP-Rule" id="MF_01885"/>
    </source>
</evidence>
<keyword evidence="2 6" id="KW-0489">Methyltransferase</keyword>
<dbReference type="PANTHER" id="PTHR42971:SF1">
    <property type="entry name" value="TRNA (CYTIDINE(34)-2'-O)-METHYLTRANSFERASE"/>
    <property type="match status" value="1"/>
</dbReference>
<comment type="caution">
    <text evidence="9">The sequence shown here is derived from an EMBL/GenBank/DDBJ whole genome shotgun (WGS) entry which is preliminary data.</text>
</comment>
<dbReference type="FunFam" id="3.40.1280.10:FF:000002">
    <property type="entry name" value="Peptidylprolyl isomerase"/>
    <property type="match status" value="1"/>
</dbReference>
<dbReference type="PANTHER" id="PTHR42971">
    <property type="entry name" value="TRNA (CYTIDINE(34)-2'-O)-METHYLTRANSFERASE"/>
    <property type="match status" value="1"/>
</dbReference>
<comment type="catalytic activity">
    <reaction evidence="6">
        <text>cytidine(34) in tRNA + S-adenosyl-L-methionine = 2'-O-methylcytidine(34) in tRNA + S-adenosyl-L-homocysteine + H(+)</text>
        <dbReference type="Rhea" id="RHEA:43084"/>
        <dbReference type="Rhea" id="RHEA-COMP:10331"/>
        <dbReference type="Rhea" id="RHEA-COMP:10332"/>
        <dbReference type="ChEBI" id="CHEBI:15378"/>
        <dbReference type="ChEBI" id="CHEBI:57856"/>
        <dbReference type="ChEBI" id="CHEBI:59789"/>
        <dbReference type="ChEBI" id="CHEBI:74495"/>
        <dbReference type="ChEBI" id="CHEBI:82748"/>
        <dbReference type="EC" id="2.1.1.207"/>
    </reaction>
</comment>
<keyword evidence="10" id="KW-1185">Reference proteome</keyword>
<evidence type="ECO:0000256" key="1">
    <source>
        <dbReference type="ARBA" id="ARBA00022490"/>
    </source>
</evidence>
<dbReference type="SUPFAM" id="SSF75217">
    <property type="entry name" value="alpha/beta knot"/>
    <property type="match status" value="1"/>
</dbReference>
<feature type="binding site" evidence="6 7">
    <location>
        <position position="130"/>
    </location>
    <ligand>
        <name>S-adenosyl-L-methionine</name>
        <dbReference type="ChEBI" id="CHEBI:59789"/>
    </ligand>
</feature>
<dbReference type="CDD" id="cd18094">
    <property type="entry name" value="SpoU-like_TrmL"/>
    <property type="match status" value="1"/>
</dbReference>
<dbReference type="PIRSF" id="PIRSF029256">
    <property type="entry name" value="SpoU_TrmH_prd"/>
    <property type="match status" value="1"/>
</dbReference>
<evidence type="ECO:0000256" key="4">
    <source>
        <dbReference type="ARBA" id="ARBA00022691"/>
    </source>
</evidence>
<gene>
    <name evidence="9" type="primary">trmL</name>
    <name evidence="9" type="ORF">H1191_03780</name>
</gene>
<organism evidence="9 10">
    <name type="scientific">Paenactinomyces guangxiensis</name>
    <dbReference type="NCBI Taxonomy" id="1490290"/>
    <lineage>
        <taxon>Bacteria</taxon>
        <taxon>Bacillati</taxon>
        <taxon>Bacillota</taxon>
        <taxon>Bacilli</taxon>
        <taxon>Bacillales</taxon>
        <taxon>Thermoactinomycetaceae</taxon>
        <taxon>Paenactinomyces</taxon>
    </lineage>
</organism>
<keyword evidence="3 6" id="KW-0808">Transferase</keyword>
<dbReference type="EC" id="2.1.1.207" evidence="6"/>
<dbReference type="EMBL" id="JACEIQ010000002">
    <property type="protein sequence ID" value="MBA4493424.1"/>
    <property type="molecule type" value="Genomic_DNA"/>
</dbReference>
<evidence type="ECO:0000256" key="7">
    <source>
        <dbReference type="PIRSR" id="PIRSR029256-1"/>
    </source>
</evidence>
<sequence>MSIHIVLVEPEIPQNTGNIARTCAVTGASLHLVRPLGFEIDDARLKRAGLDYWHELNIYYHDSFAQLKEKFPDGRFFCATTKADKSYTDFRYRGGDFFVFGKETKGLAREILDQHRESLIRIPMRPVTRSLNLSNSVAIVAYEALRQMDFPSLV</sequence>
<dbReference type="GO" id="GO:0008757">
    <property type="term" value="F:S-adenosylmethionine-dependent methyltransferase activity"/>
    <property type="evidence" value="ECO:0007669"/>
    <property type="project" value="UniProtKB-UniRule"/>
</dbReference>
<comment type="function">
    <text evidence="6">Could methylate the ribose at the nucleotide 34 wobble position in tRNA.</text>
</comment>
<dbReference type="InterPro" id="IPR029028">
    <property type="entry name" value="Alpha/beta_knot_MTases"/>
</dbReference>
<accession>A0A7W1WP96</accession>
<keyword evidence="1 6" id="KW-0963">Cytoplasm</keyword>
<dbReference type="NCBIfam" id="TIGR00185">
    <property type="entry name" value="tRNA_yibK_trmL"/>
    <property type="match status" value="1"/>
</dbReference>
<dbReference type="HAMAP" id="MF_01885">
    <property type="entry name" value="tRNA_methyltr_TrmL"/>
    <property type="match status" value="1"/>
</dbReference>
<evidence type="ECO:0000259" key="8">
    <source>
        <dbReference type="Pfam" id="PF00588"/>
    </source>
</evidence>
<dbReference type="GO" id="GO:0042802">
    <property type="term" value="F:identical protein binding"/>
    <property type="evidence" value="ECO:0007669"/>
    <property type="project" value="UniProtKB-ARBA"/>
</dbReference>
<dbReference type="Proteomes" id="UP000535491">
    <property type="component" value="Unassembled WGS sequence"/>
</dbReference>
<comment type="similarity">
    <text evidence="6">Belongs to the class IV-like SAM-binding methyltransferase superfamily. RNA methyltransferase TrmH family. TrmL subfamily.</text>
</comment>
<comment type="subcellular location">
    <subcellularLocation>
        <location evidence="6">Cytoplasm</location>
    </subcellularLocation>
</comment>
<proteinExistence type="inferred from homology"/>
<dbReference type="GO" id="GO:0002130">
    <property type="term" value="P:wobble position ribose methylation"/>
    <property type="evidence" value="ECO:0007669"/>
    <property type="project" value="TreeGrafter"/>
</dbReference>
<comment type="caution">
    <text evidence="6">Lacks conserved residue(s) required for the propagation of feature annotation.</text>
</comment>
<evidence type="ECO:0000313" key="9">
    <source>
        <dbReference type="EMBL" id="MBA4493424.1"/>
    </source>
</evidence>
<dbReference type="GO" id="GO:0003723">
    <property type="term" value="F:RNA binding"/>
    <property type="evidence" value="ECO:0007669"/>
    <property type="project" value="InterPro"/>
</dbReference>
<protein>
    <recommendedName>
        <fullName evidence="6">Putative tRNA (cytidine(34)-2'-O)-methyltransferase</fullName>
        <ecNumber evidence="6">2.1.1.207</ecNumber>
    </recommendedName>
    <alternativeName>
        <fullName evidence="6">tRNA (cytidine/uridine-2'-O-)-methyltransferase</fullName>
    </alternativeName>
</protein>
<evidence type="ECO:0000256" key="3">
    <source>
        <dbReference type="ARBA" id="ARBA00022679"/>
    </source>
</evidence>
<feature type="binding site" evidence="6 7">
    <location>
        <position position="122"/>
    </location>
    <ligand>
        <name>S-adenosyl-L-methionine</name>
        <dbReference type="ChEBI" id="CHEBI:59789"/>
    </ligand>
</feature>